<evidence type="ECO:0000313" key="10">
    <source>
        <dbReference type="Proteomes" id="UP000524010"/>
    </source>
</evidence>
<dbReference type="Proteomes" id="UP000524010">
    <property type="component" value="Unassembled WGS sequence"/>
</dbReference>
<reference evidence="7 9" key="2">
    <citation type="submission" date="2018-12" db="EMBL/GenBank/DDBJ databases">
        <title>Food and Water Safety Consortium.</title>
        <authorList>
            <person name="Tyson S."/>
            <person name="Peterson C.-L."/>
            <person name="Olson A."/>
            <person name="Tyler S."/>
            <person name="Cabral J."/>
            <person name="Lynch T."/>
            <person name="Knox N."/>
            <person name="Van Domselaar G."/>
            <person name="Graham M."/>
        </authorList>
    </citation>
    <scope>NUCLEOTIDE SEQUENCE [LARGE SCALE GENOMIC DNA]</scope>
    <source>
        <strain evidence="7 9">FWSEC0384</strain>
    </source>
</reference>
<reference evidence="4" key="4">
    <citation type="submission" date="2021-01" db="EMBL/GenBank/DDBJ databases">
        <title>Genomes of Escherichia coli STEC strains from raw meat-based diets for companion animals.</title>
        <authorList>
            <person name="Stevens M.J.A."/>
            <person name="Stephan R."/>
        </authorList>
    </citation>
    <scope>NUCLEOTIDE SEQUENCE</scope>
    <source>
        <strain evidence="4">ATC7-7</strain>
    </source>
</reference>
<reference evidence="5" key="5">
    <citation type="submission" date="2023-10" db="EMBL/GenBank/DDBJ databases">
        <title>Draft Genome Sequence of a Shiga toxin-producing Escherichia coli strain from deer meat showing an IS-element integration in the B-subunit of the Shiga toxin Stx2b gene.</title>
        <authorList>
            <person name="Projahn M."/>
            <person name="Borowiak M."/>
        </authorList>
    </citation>
    <scope>NUCLEOTIDE SEQUENCE</scope>
    <source>
        <strain evidence="5">BfR-EC-18960</strain>
    </source>
</reference>
<dbReference type="Proteomes" id="UP000218543">
    <property type="component" value="Unassembled WGS sequence"/>
</dbReference>
<dbReference type="Proteomes" id="UP001271591">
    <property type="component" value="Unassembled WGS sequence"/>
</dbReference>
<dbReference type="Proteomes" id="UP000555763">
    <property type="component" value="Unassembled WGS sequence"/>
</dbReference>
<comment type="caution">
    <text evidence="2">The sequence shown here is derived from an EMBL/GenBank/DDBJ whole genome shotgun (WGS) entry which is preliminary data.</text>
</comment>
<evidence type="ECO:0000313" key="3">
    <source>
        <dbReference type="EMBL" id="EFM8153750.1"/>
    </source>
</evidence>
<dbReference type="EMBL" id="AASRHK010000129">
    <property type="protein sequence ID" value="EFF8957059.1"/>
    <property type="molecule type" value="Genomic_DNA"/>
</dbReference>
<feature type="transmembrane region" description="Helical" evidence="1">
    <location>
        <begin position="105"/>
        <end position="124"/>
    </location>
</feature>
<keyword evidence="1" id="KW-0812">Transmembrane</keyword>
<dbReference type="EMBL" id="JAWPMK010000001">
    <property type="protein sequence ID" value="MDW9350071.1"/>
    <property type="molecule type" value="Genomic_DNA"/>
</dbReference>
<keyword evidence="1" id="KW-1133">Transmembrane helix</keyword>
<dbReference type="EMBL" id="JAETYU010000024">
    <property type="protein sequence ID" value="MBL6205140.1"/>
    <property type="molecule type" value="Genomic_DNA"/>
</dbReference>
<feature type="transmembrane region" description="Helical" evidence="1">
    <location>
        <begin position="12"/>
        <end position="33"/>
    </location>
</feature>
<dbReference type="RefSeq" id="WP_000606112.1">
    <property type="nucleotide sequence ID" value="NZ_BFXJ01000046.1"/>
</dbReference>
<evidence type="ECO:0000313" key="9">
    <source>
        <dbReference type="Proteomes" id="UP000306700"/>
    </source>
</evidence>
<dbReference type="EMBL" id="AATLZG010000006">
    <property type="protein sequence ID" value="EFM8153750.1"/>
    <property type="molecule type" value="Genomic_DNA"/>
</dbReference>
<reference evidence="6 8" key="1">
    <citation type="submission" date="2016-12" db="EMBL/GenBank/DDBJ databases">
        <title>Real-Time Genomic Investigation Underlying the Public Health Response to a Shiga Toxin-Producing Escherichia Coli O26:H11 Outbreak in a Nursery.</title>
        <authorList>
            <person name="Ferdous M."/>
            <person name="Moran-Gilad J."/>
            <person name="Rossen J.W."/>
            <person name="Gdalevich M."/>
        </authorList>
    </citation>
    <scope>NUCLEOTIDE SEQUENCE [LARGE SCALE GENOMIC DNA]</scope>
    <source>
        <strain evidence="6 8">STEC 514-2</strain>
    </source>
</reference>
<gene>
    <name evidence="3" type="ORF">A5U30_001337</name>
    <name evidence="2" type="ORF">BTB68_005158</name>
    <name evidence="6" type="ORF">BTQ06_05695</name>
    <name evidence="7" type="ORF">C9160_07485</name>
    <name evidence="4" type="ORF">JNA68_18355</name>
    <name evidence="5" type="ORF">R8G00_10665</name>
</gene>
<dbReference type="AlphaFoldDB" id="A0A085P790"/>
<protein>
    <submittedName>
        <fullName evidence="2">Uncharacterized protein</fullName>
    </submittedName>
</protein>
<accession>A0A085P790</accession>
<proteinExistence type="predicted"/>
<keyword evidence="1" id="KW-0472">Membrane</keyword>
<organism evidence="2 10">
    <name type="scientific">Escherichia coli</name>
    <dbReference type="NCBI Taxonomy" id="562"/>
    <lineage>
        <taxon>Bacteria</taxon>
        <taxon>Pseudomonadati</taxon>
        <taxon>Pseudomonadota</taxon>
        <taxon>Gammaproteobacteria</taxon>
        <taxon>Enterobacterales</taxon>
        <taxon>Enterobacteriaceae</taxon>
        <taxon>Escherichia</taxon>
    </lineage>
</organism>
<evidence type="ECO:0000313" key="5">
    <source>
        <dbReference type="EMBL" id="MDW9350071.1"/>
    </source>
</evidence>
<evidence type="ECO:0000313" key="8">
    <source>
        <dbReference type="Proteomes" id="UP000218543"/>
    </source>
</evidence>
<evidence type="ECO:0000313" key="7">
    <source>
        <dbReference type="EMBL" id="TJH23136.1"/>
    </source>
</evidence>
<reference evidence="10 11" key="3">
    <citation type="submission" date="2020-02" db="EMBL/GenBank/DDBJ databases">
        <authorList>
            <consortium name="PulseNet: The National Subtyping Network for Foodborne Disease Surveillance"/>
            <person name="Tarr C.L."/>
            <person name="Trees E."/>
            <person name="Katz L.S."/>
            <person name="Carleton-Romer H.A."/>
            <person name="Stroika S."/>
            <person name="Kucerova Z."/>
            <person name="Roache K.F."/>
            <person name="Sabol A.L."/>
            <person name="Besser J."/>
            <person name="Gerner-Smidt P."/>
        </authorList>
    </citation>
    <scope>NUCLEOTIDE SEQUENCE [LARGE SCALE GENOMIC DNA]</scope>
    <source>
        <strain evidence="3 11">PNUSAE002719</strain>
        <strain evidence="2 10">PNUSAE005278</strain>
    </source>
</reference>
<dbReference type="PROSITE" id="PS51257">
    <property type="entry name" value="PROKAR_LIPOPROTEIN"/>
    <property type="match status" value="1"/>
</dbReference>
<evidence type="ECO:0000256" key="1">
    <source>
        <dbReference type="SAM" id="Phobius"/>
    </source>
</evidence>
<dbReference type="Proteomes" id="UP000655659">
    <property type="component" value="Unassembled WGS sequence"/>
</dbReference>
<evidence type="ECO:0000313" key="4">
    <source>
        <dbReference type="EMBL" id="MBL6205140.1"/>
    </source>
</evidence>
<evidence type="ECO:0000313" key="2">
    <source>
        <dbReference type="EMBL" id="EFF8957059.1"/>
    </source>
</evidence>
<dbReference type="Proteomes" id="UP000306700">
    <property type="component" value="Unassembled WGS sequence"/>
</dbReference>
<evidence type="ECO:0000313" key="6">
    <source>
        <dbReference type="EMBL" id="PAU25357.1"/>
    </source>
</evidence>
<dbReference type="EMBL" id="MRVZ01000014">
    <property type="protein sequence ID" value="PAU25357.1"/>
    <property type="molecule type" value="Genomic_DNA"/>
</dbReference>
<name>A0A085P790_ECOLX</name>
<dbReference type="EMBL" id="RRNI01000006">
    <property type="protein sequence ID" value="TJH23136.1"/>
    <property type="molecule type" value="Genomic_DNA"/>
</dbReference>
<evidence type="ECO:0000313" key="11">
    <source>
        <dbReference type="Proteomes" id="UP000555763"/>
    </source>
</evidence>
<sequence>MIMTLYRFVMLLLRLLIVWPSMLAGCLVMLYVWNNLSGGEAGMTQRYATESSRWRDAPEGHVMVQKCSSVISVSGMYVDEQECPRTAISFGEAVAEDIRELKMQAVVLLLGALFMEGVSSVILFRGCGSAAVSGEGRGGPAVMPWPDGIGISKVQERRAE</sequence>